<keyword evidence="4" id="KW-1185">Reference proteome</keyword>
<accession>A0A2B7Y205</accession>
<dbReference type="OrthoDB" id="3454835at2759"/>
<dbReference type="Proteomes" id="UP000223968">
    <property type="component" value="Unassembled WGS sequence"/>
</dbReference>
<evidence type="ECO:0000256" key="1">
    <source>
        <dbReference type="ARBA" id="ARBA00005986"/>
    </source>
</evidence>
<sequence length="157" mass="17982">MATRIDHKFVHPELSYDAEPNFQPCIKISVLFKKLESVSYETFFLHWRTVHADLTLATQAFRDNILRYTQCSQTPELKEKAKSMGNVLDFDACAQLWTRSWEDWEKFSTSPEYAAALTEDSGRFLQMPPTYMVCNENLIVGDASKQIGGKDGLSFAK</sequence>
<dbReference type="InterPro" id="IPR011008">
    <property type="entry name" value="Dimeric_a/b-barrel"/>
</dbReference>
<dbReference type="SUPFAM" id="SSF54909">
    <property type="entry name" value="Dimeric alpha+beta barrel"/>
    <property type="match status" value="1"/>
</dbReference>
<dbReference type="EMBL" id="PDNB01000026">
    <property type="protein sequence ID" value="PGH15310.1"/>
    <property type="molecule type" value="Genomic_DNA"/>
</dbReference>
<dbReference type="Pfam" id="PF07110">
    <property type="entry name" value="EthD"/>
    <property type="match status" value="1"/>
</dbReference>
<dbReference type="STRING" id="1447875.A0A2B7Y205"/>
<evidence type="ECO:0000313" key="4">
    <source>
        <dbReference type="Proteomes" id="UP000223968"/>
    </source>
</evidence>
<feature type="domain" description="EthD" evidence="2">
    <location>
        <begin position="36"/>
        <end position="125"/>
    </location>
</feature>
<evidence type="ECO:0000259" key="2">
    <source>
        <dbReference type="Pfam" id="PF07110"/>
    </source>
</evidence>
<reference evidence="3 4" key="1">
    <citation type="submission" date="2017-10" db="EMBL/GenBank/DDBJ databases">
        <title>Comparative genomics in systemic dimorphic fungi from Ajellomycetaceae.</title>
        <authorList>
            <person name="Munoz J.F."/>
            <person name="Mcewen J.G."/>
            <person name="Clay O.K."/>
            <person name="Cuomo C.A."/>
        </authorList>
    </citation>
    <scope>NUCLEOTIDE SEQUENCE [LARGE SCALE GENOMIC DNA]</scope>
    <source>
        <strain evidence="3 4">UAMH5409</strain>
    </source>
</reference>
<gene>
    <name evidence="3" type="ORF">AJ79_02475</name>
</gene>
<dbReference type="InterPro" id="IPR009799">
    <property type="entry name" value="EthD_dom"/>
</dbReference>
<comment type="similarity">
    <text evidence="1">Belongs to the tpcK family.</text>
</comment>
<proteinExistence type="inferred from homology"/>
<evidence type="ECO:0000313" key="3">
    <source>
        <dbReference type="EMBL" id="PGH15310.1"/>
    </source>
</evidence>
<name>A0A2B7Y205_9EURO</name>
<organism evidence="3 4">
    <name type="scientific">Helicocarpus griseus UAMH5409</name>
    <dbReference type="NCBI Taxonomy" id="1447875"/>
    <lineage>
        <taxon>Eukaryota</taxon>
        <taxon>Fungi</taxon>
        <taxon>Dikarya</taxon>
        <taxon>Ascomycota</taxon>
        <taxon>Pezizomycotina</taxon>
        <taxon>Eurotiomycetes</taxon>
        <taxon>Eurotiomycetidae</taxon>
        <taxon>Onygenales</taxon>
        <taxon>Ajellomycetaceae</taxon>
        <taxon>Helicocarpus</taxon>
    </lineage>
</organism>
<comment type="caution">
    <text evidence="3">The sequence shown here is derived from an EMBL/GenBank/DDBJ whole genome shotgun (WGS) entry which is preliminary data.</text>
</comment>
<protein>
    <recommendedName>
        <fullName evidence="2">EthD domain-containing protein</fullName>
    </recommendedName>
</protein>
<dbReference type="GO" id="GO:0016491">
    <property type="term" value="F:oxidoreductase activity"/>
    <property type="evidence" value="ECO:0007669"/>
    <property type="project" value="InterPro"/>
</dbReference>
<dbReference type="AlphaFoldDB" id="A0A2B7Y205"/>
<dbReference type="Gene3D" id="3.30.70.100">
    <property type="match status" value="1"/>
</dbReference>